<dbReference type="InterPro" id="IPR046109">
    <property type="entry name" value="DUF6046"/>
</dbReference>
<dbReference type="EMBL" id="JAKVTV010000005">
    <property type="protein sequence ID" value="MCH4824299.1"/>
    <property type="molecule type" value="Genomic_DNA"/>
</dbReference>
<accession>A0A9X1V512</accession>
<reference evidence="2" key="1">
    <citation type="submission" date="2022-03" db="EMBL/GenBank/DDBJ databases">
        <title>Gramella crocea sp. nov., isolated from activated sludge of a seafood processing plant.</title>
        <authorList>
            <person name="Zhang X."/>
        </authorList>
    </citation>
    <scope>NUCLEOTIDE SEQUENCE</scope>
    <source>
        <strain evidence="2">YJ019</strain>
    </source>
</reference>
<protein>
    <submittedName>
        <fullName evidence="2">DUF6046 domain-containing protein</fullName>
    </submittedName>
</protein>
<comment type="caution">
    <text evidence="2">The sequence shown here is derived from an EMBL/GenBank/DDBJ whole genome shotgun (WGS) entry which is preliminary data.</text>
</comment>
<sequence length="216" mass="24597">MNYTIPNIFLEAFGLKVEKMYSPSLDSNLPQDPNGLYQGIEIVEDLQEATKLSHLGTPILFPITFLSGTYQYFDRETGEILRKQMPEFQLPSTCVASFRRPKVINKTRMNGGYSTVKEIFGFTDYEITINGFFIPEPGQPQGFVSPKAQEDQMVKWDDLADAVQVSSQIFLSREIHTILIEDFQPVPQRGRPNLVPFTIRAVSDEIIQTNNPLIWS</sequence>
<proteinExistence type="predicted"/>
<evidence type="ECO:0000313" key="3">
    <source>
        <dbReference type="Proteomes" id="UP001139226"/>
    </source>
</evidence>
<evidence type="ECO:0000259" key="1">
    <source>
        <dbReference type="Pfam" id="PF19512"/>
    </source>
</evidence>
<keyword evidence="3" id="KW-1185">Reference proteome</keyword>
<dbReference type="RefSeq" id="WP_240714467.1">
    <property type="nucleotide sequence ID" value="NZ_JAKVTV010000005.1"/>
</dbReference>
<dbReference type="AlphaFoldDB" id="A0A9X1V512"/>
<feature type="domain" description="DUF6046" evidence="1">
    <location>
        <begin position="89"/>
        <end position="208"/>
    </location>
</feature>
<gene>
    <name evidence="2" type="ORF">ML462_14075</name>
</gene>
<dbReference type="Pfam" id="PF19512">
    <property type="entry name" value="DUF6046"/>
    <property type="match status" value="1"/>
</dbReference>
<organism evidence="2 3">
    <name type="scientific">Christiangramia lutea</name>
    <dbReference type="NCBI Taxonomy" id="1607951"/>
    <lineage>
        <taxon>Bacteria</taxon>
        <taxon>Pseudomonadati</taxon>
        <taxon>Bacteroidota</taxon>
        <taxon>Flavobacteriia</taxon>
        <taxon>Flavobacteriales</taxon>
        <taxon>Flavobacteriaceae</taxon>
        <taxon>Christiangramia</taxon>
    </lineage>
</organism>
<dbReference type="Proteomes" id="UP001139226">
    <property type="component" value="Unassembled WGS sequence"/>
</dbReference>
<evidence type="ECO:0000313" key="2">
    <source>
        <dbReference type="EMBL" id="MCH4824299.1"/>
    </source>
</evidence>
<name>A0A9X1V512_9FLAO</name>